<dbReference type="GO" id="GO:0017148">
    <property type="term" value="P:negative regulation of translation"/>
    <property type="evidence" value="ECO:0007669"/>
    <property type="project" value="UniProtKB-KW"/>
</dbReference>
<dbReference type="PROSITE" id="PS00107">
    <property type="entry name" value="PROTEIN_KINASE_ATP"/>
    <property type="match status" value="1"/>
</dbReference>
<dbReference type="GO" id="GO:0004694">
    <property type="term" value="F:eukaryotic translation initiation factor 2alpha kinase activity"/>
    <property type="evidence" value="ECO:0007669"/>
    <property type="project" value="TreeGrafter"/>
</dbReference>
<evidence type="ECO:0000256" key="8">
    <source>
        <dbReference type="ARBA" id="ARBA00022840"/>
    </source>
</evidence>
<dbReference type="Pfam" id="PF00069">
    <property type="entry name" value="Pkinase"/>
    <property type="match status" value="1"/>
</dbReference>
<keyword evidence="8 15" id="KW-0067">ATP-binding</keyword>
<evidence type="ECO:0000256" key="13">
    <source>
        <dbReference type="ARBA" id="ARBA00042456"/>
    </source>
</evidence>
<gene>
    <name evidence="17" type="ORF">EGW08_018978</name>
</gene>
<protein>
    <recommendedName>
        <fullName evidence="12">Eukaryotic translation initiation factor 2-alpha kinase 1</fullName>
        <ecNumber evidence="1">2.7.11.1</ecNumber>
    </recommendedName>
    <alternativeName>
        <fullName evidence="13">Hemin-sensitive initiation factor 2-alpha kinase</fullName>
    </alternativeName>
</protein>
<evidence type="ECO:0000256" key="5">
    <source>
        <dbReference type="ARBA" id="ARBA00022737"/>
    </source>
</evidence>
<dbReference type="InterPro" id="IPR017441">
    <property type="entry name" value="Protein_kinase_ATP_BS"/>
</dbReference>
<dbReference type="PANTHER" id="PTHR11042">
    <property type="entry name" value="EUKARYOTIC TRANSLATION INITIATION FACTOR 2-ALPHA KINASE EIF2-ALPHA KINASE -RELATED"/>
    <property type="match status" value="1"/>
</dbReference>
<evidence type="ECO:0000256" key="14">
    <source>
        <dbReference type="ARBA" id="ARBA00046654"/>
    </source>
</evidence>
<keyword evidence="18" id="KW-1185">Reference proteome</keyword>
<evidence type="ECO:0000256" key="10">
    <source>
        <dbReference type="ARBA" id="ARBA00023157"/>
    </source>
</evidence>
<keyword evidence="2" id="KW-0723">Serine/threonine-protein kinase</keyword>
<dbReference type="InterPro" id="IPR054521">
    <property type="entry name" value="HRI2_3H"/>
</dbReference>
<dbReference type="AlphaFoldDB" id="A0A433SVI5"/>
<keyword evidence="7" id="KW-0418">Kinase</keyword>
<dbReference type="InterPro" id="IPR011009">
    <property type="entry name" value="Kinase-like_dom_sf"/>
</dbReference>
<evidence type="ECO:0000313" key="18">
    <source>
        <dbReference type="Proteomes" id="UP000271974"/>
    </source>
</evidence>
<accession>A0A433SVI5</accession>
<evidence type="ECO:0000256" key="6">
    <source>
        <dbReference type="ARBA" id="ARBA00022741"/>
    </source>
</evidence>
<dbReference type="PROSITE" id="PS50011">
    <property type="entry name" value="PROTEIN_KINASE_DOM"/>
    <property type="match status" value="1"/>
</dbReference>
<feature type="domain" description="Protein kinase" evidence="16">
    <location>
        <begin position="159"/>
        <end position="265"/>
    </location>
</feature>
<evidence type="ECO:0000256" key="4">
    <source>
        <dbReference type="ARBA" id="ARBA00022679"/>
    </source>
</evidence>
<keyword evidence="9" id="KW-0832">Ubl conjugation</keyword>
<keyword evidence="4" id="KW-0808">Transferase</keyword>
<dbReference type="GO" id="GO:0005524">
    <property type="term" value="F:ATP binding"/>
    <property type="evidence" value="ECO:0007669"/>
    <property type="project" value="UniProtKB-UniRule"/>
</dbReference>
<dbReference type="PANTHER" id="PTHR11042:SF160">
    <property type="entry name" value="EUKARYOTIC TRANSLATION INITIATION FACTOR 2-ALPHA KINASE 1"/>
    <property type="match status" value="1"/>
</dbReference>
<dbReference type="EC" id="2.7.11.1" evidence="1"/>
<evidence type="ECO:0000256" key="2">
    <source>
        <dbReference type="ARBA" id="ARBA00022527"/>
    </source>
</evidence>
<dbReference type="Gene3D" id="3.30.200.20">
    <property type="entry name" value="Phosphorylase Kinase, domain 1"/>
    <property type="match status" value="1"/>
</dbReference>
<dbReference type="GO" id="GO:0005737">
    <property type="term" value="C:cytoplasm"/>
    <property type="evidence" value="ECO:0007669"/>
    <property type="project" value="TreeGrafter"/>
</dbReference>
<dbReference type="Proteomes" id="UP000271974">
    <property type="component" value="Unassembled WGS sequence"/>
</dbReference>
<keyword evidence="5" id="KW-0677">Repeat</keyword>
<reference evidence="17 18" key="1">
    <citation type="submission" date="2019-01" db="EMBL/GenBank/DDBJ databases">
        <title>A draft genome assembly of the solar-powered sea slug Elysia chlorotica.</title>
        <authorList>
            <person name="Cai H."/>
            <person name="Li Q."/>
            <person name="Fang X."/>
            <person name="Li J."/>
            <person name="Curtis N.E."/>
            <person name="Altenburger A."/>
            <person name="Shibata T."/>
            <person name="Feng M."/>
            <person name="Maeda T."/>
            <person name="Schwartz J.A."/>
            <person name="Shigenobu S."/>
            <person name="Lundholm N."/>
            <person name="Nishiyama T."/>
            <person name="Yang H."/>
            <person name="Hasebe M."/>
            <person name="Li S."/>
            <person name="Pierce S.K."/>
            <person name="Wang J."/>
        </authorList>
    </citation>
    <scope>NUCLEOTIDE SEQUENCE [LARGE SCALE GENOMIC DNA]</scope>
    <source>
        <strain evidence="17">EC2010</strain>
        <tissue evidence="17">Whole organism of an adult</tissue>
    </source>
</reference>
<evidence type="ECO:0000259" key="16">
    <source>
        <dbReference type="PROSITE" id="PS50011"/>
    </source>
</evidence>
<dbReference type="Pfam" id="PF22949">
    <property type="entry name" value="HRI2_3H"/>
    <property type="match status" value="1"/>
</dbReference>
<evidence type="ECO:0000313" key="17">
    <source>
        <dbReference type="EMBL" id="RUS73259.1"/>
    </source>
</evidence>
<evidence type="ECO:0000256" key="7">
    <source>
        <dbReference type="ARBA" id="ARBA00022777"/>
    </source>
</evidence>
<keyword evidence="3" id="KW-0597">Phosphoprotein</keyword>
<dbReference type="InterPro" id="IPR000719">
    <property type="entry name" value="Prot_kinase_dom"/>
</dbReference>
<dbReference type="EMBL" id="RQTK01000958">
    <property type="protein sequence ID" value="RUS73259.1"/>
    <property type="molecule type" value="Genomic_DNA"/>
</dbReference>
<sequence>MASNQRNPTRKSAPRTVKDFARRKMPIRQFDTSDLQQLQLPQIEVSVVRSDANHLLMTSLLEQLCNMYVADRSVARQLFKNLCEQLGKLNIIAPLTMLDEMSGLRNQHRAMFNKIMQAAIKSLKQPLPALPENDITRIRLAPAEDDIIGEHTSRYKNEFREIEPLGKGGFGTVYKAENYLDGRQYAVKKIRFKHKHTHKLIKLLREVKALANLQHSNIVGYNAAWMEYDSPFCSSNCENLTFFYNRFYVNQLVFLNPTSVVRSSI</sequence>
<name>A0A433SVI5_ELYCH</name>
<dbReference type="OrthoDB" id="1405469at2759"/>
<dbReference type="SUPFAM" id="SSF56112">
    <property type="entry name" value="Protein kinase-like (PK-like)"/>
    <property type="match status" value="1"/>
</dbReference>
<dbReference type="GO" id="GO:0005634">
    <property type="term" value="C:nucleus"/>
    <property type="evidence" value="ECO:0007669"/>
    <property type="project" value="TreeGrafter"/>
</dbReference>
<dbReference type="STRING" id="188477.A0A433SVI5"/>
<evidence type="ECO:0000256" key="11">
    <source>
        <dbReference type="ARBA" id="ARBA00023193"/>
    </source>
</evidence>
<keyword evidence="6 15" id="KW-0547">Nucleotide-binding</keyword>
<keyword evidence="11" id="KW-0652">Protein synthesis inhibitor</keyword>
<comment type="subunit">
    <text evidence="14">Synthesized in an inactive form that binds to the N-terminal domain of CDC37. Has to be associated with a multiprotein complex containing Hsp90, CDC37 and PPP5C for maturation and activation by autophosphorylation. The phosphatase PPP5C modulates this activation. Homodimer; homodimerizes in presence of heme, forming a disulfide-linked inactive homodimer. Interacts with DELE1; binds both to full-length DELE1 and processed form of DELE1 (S-DELE1) in response to stress, leading to activate its protein kinase activity and trigger the integrated stress response (ISR).</text>
</comment>
<evidence type="ECO:0000256" key="9">
    <source>
        <dbReference type="ARBA" id="ARBA00022843"/>
    </source>
</evidence>
<organism evidence="17 18">
    <name type="scientific">Elysia chlorotica</name>
    <name type="common">Eastern emerald elysia</name>
    <name type="synonym">Sea slug</name>
    <dbReference type="NCBI Taxonomy" id="188477"/>
    <lineage>
        <taxon>Eukaryota</taxon>
        <taxon>Metazoa</taxon>
        <taxon>Spiralia</taxon>
        <taxon>Lophotrochozoa</taxon>
        <taxon>Mollusca</taxon>
        <taxon>Gastropoda</taxon>
        <taxon>Heterobranchia</taxon>
        <taxon>Euthyneura</taxon>
        <taxon>Panpulmonata</taxon>
        <taxon>Sacoglossa</taxon>
        <taxon>Placobranchoidea</taxon>
        <taxon>Plakobranchidae</taxon>
        <taxon>Elysia</taxon>
    </lineage>
</organism>
<dbReference type="InterPro" id="IPR050339">
    <property type="entry name" value="CC_SR_Kinase"/>
</dbReference>
<evidence type="ECO:0000256" key="15">
    <source>
        <dbReference type="PROSITE-ProRule" id="PRU10141"/>
    </source>
</evidence>
<keyword evidence="10" id="KW-1015">Disulfide bond</keyword>
<evidence type="ECO:0000256" key="1">
    <source>
        <dbReference type="ARBA" id="ARBA00012513"/>
    </source>
</evidence>
<proteinExistence type="predicted"/>
<feature type="binding site" evidence="15">
    <location>
        <position position="189"/>
    </location>
    <ligand>
        <name>ATP</name>
        <dbReference type="ChEBI" id="CHEBI:30616"/>
    </ligand>
</feature>
<comment type="caution">
    <text evidence="17">The sequence shown here is derived from an EMBL/GenBank/DDBJ whole genome shotgun (WGS) entry which is preliminary data.</text>
</comment>
<evidence type="ECO:0000256" key="12">
    <source>
        <dbReference type="ARBA" id="ARBA00040433"/>
    </source>
</evidence>
<evidence type="ECO:0000256" key="3">
    <source>
        <dbReference type="ARBA" id="ARBA00022553"/>
    </source>
</evidence>